<feature type="domain" description="F5/8 type C" evidence="5">
    <location>
        <begin position="738"/>
        <end position="887"/>
    </location>
</feature>
<feature type="domain" description="F5/8 type C" evidence="5">
    <location>
        <begin position="892"/>
        <end position="1046"/>
    </location>
</feature>
<dbReference type="Pfam" id="PF00059">
    <property type="entry name" value="Lectin_C"/>
    <property type="match status" value="12"/>
</dbReference>
<organism evidence="8 9">
    <name type="scientific">Patella caerulea</name>
    <name type="common">Rayed Mediterranean limpet</name>
    <dbReference type="NCBI Taxonomy" id="87958"/>
    <lineage>
        <taxon>Eukaryota</taxon>
        <taxon>Metazoa</taxon>
        <taxon>Spiralia</taxon>
        <taxon>Lophotrochozoa</taxon>
        <taxon>Mollusca</taxon>
        <taxon>Gastropoda</taxon>
        <taxon>Patellogastropoda</taxon>
        <taxon>Patelloidea</taxon>
        <taxon>Patellidae</taxon>
        <taxon>Patella</taxon>
    </lineage>
</organism>
<feature type="signal peptide" evidence="4">
    <location>
        <begin position="1"/>
        <end position="18"/>
    </location>
</feature>
<dbReference type="Pfam" id="PF00754">
    <property type="entry name" value="F5_F8_type_C"/>
    <property type="match status" value="3"/>
</dbReference>
<dbReference type="SUPFAM" id="SSF49785">
    <property type="entry name" value="Galactose-binding domain-like"/>
    <property type="match status" value="3"/>
</dbReference>
<feature type="domain" description="C-type lectin" evidence="6">
    <location>
        <begin position="2050"/>
        <end position="2165"/>
    </location>
</feature>
<dbReference type="CDD" id="cd00037">
    <property type="entry name" value="CLECT"/>
    <property type="match status" value="10"/>
</dbReference>
<dbReference type="PROSITE" id="PS50041">
    <property type="entry name" value="C_TYPE_LECTIN_2"/>
    <property type="match status" value="12"/>
</dbReference>
<feature type="domain" description="WSC" evidence="7">
    <location>
        <begin position="1206"/>
        <end position="1298"/>
    </location>
</feature>
<dbReference type="FunFam" id="2.60.120.260:FF:000016">
    <property type="entry name" value="Contactin-associated protein-like 4 isoform 1"/>
    <property type="match status" value="1"/>
</dbReference>
<dbReference type="Pfam" id="PF01822">
    <property type="entry name" value="WSC"/>
    <property type="match status" value="1"/>
</dbReference>
<reference evidence="8 9" key="1">
    <citation type="submission" date="2024-01" db="EMBL/GenBank/DDBJ databases">
        <title>The genome of the rayed Mediterranean limpet Patella caerulea (Linnaeus, 1758).</title>
        <authorList>
            <person name="Anh-Thu Weber A."/>
            <person name="Halstead-Nussloch G."/>
        </authorList>
    </citation>
    <scope>NUCLEOTIDE SEQUENCE [LARGE SCALE GENOMIC DNA]</scope>
    <source>
        <strain evidence="8">AATW-2023a</strain>
        <tissue evidence="8">Whole specimen</tissue>
    </source>
</reference>
<feature type="chain" id="PRO_5043036539" description="Macrophage mannose receptor 1-like" evidence="4">
    <location>
        <begin position="19"/>
        <end position="2478"/>
    </location>
</feature>
<dbReference type="InterPro" id="IPR000421">
    <property type="entry name" value="FA58C"/>
</dbReference>
<dbReference type="PROSITE" id="PS01285">
    <property type="entry name" value="FA58C_1"/>
    <property type="match status" value="1"/>
</dbReference>
<keyword evidence="1" id="KW-1015">Disulfide bond</keyword>
<feature type="transmembrane region" description="Helical" evidence="3">
    <location>
        <begin position="2417"/>
        <end position="2445"/>
    </location>
</feature>
<protein>
    <recommendedName>
        <fullName evidence="10">Macrophage mannose receptor 1-like</fullName>
    </recommendedName>
</protein>
<feature type="compositionally biased region" description="Polar residues" evidence="2">
    <location>
        <begin position="2353"/>
        <end position="2369"/>
    </location>
</feature>
<dbReference type="SMART" id="SM00321">
    <property type="entry name" value="WSC"/>
    <property type="match status" value="1"/>
</dbReference>
<dbReference type="InterPro" id="IPR050111">
    <property type="entry name" value="C-type_lectin/snaclec_domain"/>
</dbReference>
<feature type="domain" description="C-type lectin" evidence="6">
    <location>
        <begin position="1902"/>
        <end position="2024"/>
    </location>
</feature>
<feature type="compositionally biased region" description="Low complexity" evidence="2">
    <location>
        <begin position="2328"/>
        <end position="2345"/>
    </location>
</feature>
<dbReference type="Gene3D" id="3.10.100.10">
    <property type="entry name" value="Mannose-Binding Protein A, subunit A"/>
    <property type="match status" value="12"/>
</dbReference>
<dbReference type="EMBL" id="JAZGQO010000011">
    <property type="protein sequence ID" value="KAK6172367.1"/>
    <property type="molecule type" value="Genomic_DNA"/>
</dbReference>
<keyword evidence="4" id="KW-0732">Signal</keyword>
<proteinExistence type="predicted"/>
<dbReference type="SUPFAM" id="SSF56436">
    <property type="entry name" value="C-type lectin-like"/>
    <property type="match status" value="12"/>
</dbReference>
<feature type="domain" description="C-type lectin" evidence="6">
    <location>
        <begin position="1454"/>
        <end position="1569"/>
    </location>
</feature>
<dbReference type="Gene3D" id="2.60.120.260">
    <property type="entry name" value="Galactose-binding domain-like"/>
    <property type="match status" value="3"/>
</dbReference>
<dbReference type="InterPro" id="IPR008979">
    <property type="entry name" value="Galactose-bd-like_sf"/>
</dbReference>
<dbReference type="PROSITE" id="PS50022">
    <property type="entry name" value="FA58C_3"/>
    <property type="match status" value="3"/>
</dbReference>
<evidence type="ECO:0000259" key="6">
    <source>
        <dbReference type="PROSITE" id="PS50041"/>
    </source>
</evidence>
<dbReference type="CDD" id="cd00057">
    <property type="entry name" value="FA58C"/>
    <property type="match status" value="2"/>
</dbReference>
<comment type="caution">
    <text evidence="8">The sequence shown here is derived from an EMBL/GenBank/DDBJ whole genome shotgun (WGS) entry which is preliminary data.</text>
</comment>
<dbReference type="InterPro" id="IPR002889">
    <property type="entry name" value="WSC_carb-bd"/>
</dbReference>
<feature type="domain" description="F5/8 type C" evidence="5">
    <location>
        <begin position="1050"/>
        <end position="1201"/>
    </location>
</feature>
<feature type="domain" description="C-type lectin" evidence="6">
    <location>
        <begin position="446"/>
        <end position="562"/>
    </location>
</feature>
<keyword evidence="3" id="KW-1133">Transmembrane helix</keyword>
<feature type="domain" description="C-type lectin" evidence="6">
    <location>
        <begin position="2190"/>
        <end position="2303"/>
    </location>
</feature>
<dbReference type="PANTHER" id="PTHR22803">
    <property type="entry name" value="MANNOSE, PHOSPHOLIPASE, LECTIN RECEPTOR RELATED"/>
    <property type="match status" value="1"/>
</dbReference>
<dbReference type="InterPro" id="IPR001304">
    <property type="entry name" value="C-type_lectin-like"/>
</dbReference>
<feature type="domain" description="C-type lectin" evidence="6">
    <location>
        <begin position="595"/>
        <end position="717"/>
    </location>
</feature>
<evidence type="ECO:0000259" key="7">
    <source>
        <dbReference type="PROSITE" id="PS51212"/>
    </source>
</evidence>
<dbReference type="SMART" id="SM00231">
    <property type="entry name" value="FA58C"/>
    <property type="match status" value="3"/>
</dbReference>
<feature type="domain" description="C-type lectin" evidence="6">
    <location>
        <begin position="27"/>
        <end position="150"/>
    </location>
</feature>
<gene>
    <name evidence="8" type="ORF">SNE40_016037</name>
</gene>
<feature type="domain" description="C-type lectin" evidence="6">
    <location>
        <begin position="297"/>
        <end position="422"/>
    </location>
</feature>
<evidence type="ECO:0000259" key="5">
    <source>
        <dbReference type="PROSITE" id="PS50022"/>
    </source>
</evidence>
<dbReference type="PROSITE" id="PS01286">
    <property type="entry name" value="FA58C_2"/>
    <property type="match status" value="2"/>
</dbReference>
<keyword evidence="3" id="KW-0472">Membrane</keyword>
<evidence type="ECO:0000313" key="9">
    <source>
        <dbReference type="Proteomes" id="UP001347796"/>
    </source>
</evidence>
<evidence type="ECO:0000256" key="1">
    <source>
        <dbReference type="ARBA" id="ARBA00023157"/>
    </source>
</evidence>
<feature type="domain" description="C-type lectin" evidence="6">
    <location>
        <begin position="1313"/>
        <end position="1429"/>
    </location>
</feature>
<evidence type="ECO:0000256" key="2">
    <source>
        <dbReference type="SAM" id="MobiDB-lite"/>
    </source>
</evidence>
<feature type="region of interest" description="Disordered" evidence="2">
    <location>
        <begin position="2321"/>
        <end position="2408"/>
    </location>
</feature>
<dbReference type="InterPro" id="IPR016187">
    <property type="entry name" value="CTDL_fold"/>
</dbReference>
<sequence>MDIKIIFLLISTLTGIYGGCPGGWITRNNTCYYLSATRQKFNEAIDFCNTKNATLPIYNSDDDWLYVQNITRNGPHLYQWVGIHYDIKHKKWNWINGTKTYKTSDIHWVNKKEGKPAKGNVYNLCAGMNVGNHGYVYLQNCMASNQVLCQRPADVIDQCDGSNGWKDISGQCFKFFEEKRTWRDARATCQQYNGDLVLPKKNLDILLLADLVPCTGPDNNPWVGISDTYSPGRYLGVDKNTPYQRWANAVRYPIPGDSCLISNSAIYYYYDADSCIEEHPFICQKPYGTCPVGWTTNGESCYQYHGKREEYESWFGAKSACENKGSELLMIQDKDENAFIANFFKQHKIRNTWLGFTDYNEERTSKWIDGVSLSDASVYLHFLRGYPRVYDSLFTCGILNIGNKDALWSDGYCFNLRPFICETSIHIKPNVPQGLVLTCPKDWTLFRQDCYYIGTGRNRTDASSYCTAMSADLTTIRDPYEQAFIVKYKKWTDTVWIGMTYVQGQGKFLWDGFQSPQFYNFYPGKTNTNMTCVELVGASRGVTYPGTWESQLCSKKNSFICRQAAGGSTQTTPTAQPTAAWSRRCGGPGWIDNNLDNACYQINVQKLKWADARHDCQKKGGELLSISGTTEQIHIQATLGSSQFAYLEDSLWIGGSDRNDEGGWEWSDGSPFRYLNWHPGEPNMLGKGHNCMVLTLGNWNFQWDNRPCTMLQPYICKRIPTPSTVISVASTAAPTGLCNPMPVLSGNYSLPDSGFASTASSDINHGPQFSRITPTNKAYWRPLRSDTRQSLTATFYNVMVIKGITIMGSPDNTQWVTKYKIQYQLNYFAPWYDYEDPPGQTKIFDGNSDGITAFSNILTYPIEAKSIKIIPVSWNIGIALRWEIYGCIEEECRAEYGISGPLIVQDAGFAASSILDPQHSPHDSRLVPINVNEPAACWKPQGADKDIWIEVTFQRPKLIRGVTIMGNPDAAEWVTSYKVSYQINDGTNKFLVYQEPYGTDKIFQGNTNTSIRVTNMFLSHFQANKVRILPLTNNGAIALRFDILICPTGCQDIPLINGNSKIPDEQITASSQYDNDHGPMRSRLNMNTQGALAQGWLAQFNDHKQYIQVDLGEPVRVTAIATQGRPDRDEWIRQFKLSISNDGINFNYYYVGDNVTLFDANWDALSVRKQYLPAPIVARYIQLWPTDWQKRIALRWEIYGCPGPASNTKIGCYADVAEDRDLPFEALTDPETGLWPPMCIVHCYLKGYHYAGVQNGDKCFCGNSYGKYGVGYNCSVPCFPRKDFMCGGVIDNFIYSTGLSSLTRVCKSGWKSYNDKCYLAIEDIETWADARSACRSVGAELVSISDSHEQDFVASLTADVRADMWIGFNDLQHELMFEWSNDEEVLYTNWNLGQPSNPAGTEEDCVTFTYKTGGWQDEVCDAKKKYICEMEKKPSDVIPTKPTIPGCSKDWDSYRWSCYLYVPQPRSWSDAAKVCQSYSGTLVQINDWNEASYINSQLGSKKGFYWMDVNDNDMGGVYRFSDGGAKIPLSHWAPHKPDQKGQCVALGSGKTAGLWYNMNCSTQAPAICEKQRVGFTTPMPVTNMPSLIPCPTGWLGEGEWCYQVNNVSWHLQRTWADAQDDCIAKGAKLASFHNISHLQDLYTSVLQSGGDHFWIGLNDLPGKGYTWSDGTAVDFTSWADNEPNDFQGTAENCVEIKVENGKFNDQDCSKIRNWICGIKKGQPLQPITTIIPPTPGPASDCAGVTFDPQLKWLSYNGNCYLIVDGSGISAQTWVRARDSCRSNYQAELASVTSDEENRFIFSQITNVTSYSLWIGLNELDTGKGYKWSDGSPPKYFNWNLNEPNNYLGLEACTDIFVRNGKWNDDHCDVRQGYVCKRNMKQKTLPTIPPVRPGNCPAGFSAYGNKCFQVFGGKQKYSNWTAARAACEKLGDGYLASISNYKEQAFLTTLLLNVWWSVWIGLYQRNGQFAWYDNEETAYFNWAPYEPSPKKGGTNPQCGAVLGDNSRVGQWQERACSSLMGYVCQVPKQATLPTQPPIHTRCDSKNGFRPVGKNCVKLVSNAMTWMDARKYCQGLGTDLTSINTEYEQAGLIVLANENGNTKPIWTGFNDQTHKGQYYWTDGWPVVDSFWGPNQPNASASTGCVSFHVNGSWFDESCDQKYSFFCKKTLGTPPVTPAPGTGQCPGVNWQAIGSDCYRFNVKHYMSFGDAISYCNDQDGQIISIHDNVTNDFIYNIVKENTAWAIWVGLHKSQDSGYKWMDKSPADFFKWDKSEPKLKDTGGESLQCVQMVSYKQGKWNTISCNRGSMGVVCKRPMSYNTNTKPLPILGPVVTSQPLTPSSTSSNPQTPKPLTRKPQTPSNPVTPKPQTANPIIINPKTANPRITSGPFITKAAGRTNGFTRSPYNTPAPLKQDSPGTVLGGGAIAGIAVAAIVIVVLVILVVVLLLRRNAGRPLGFSRSFSNALYESSSAAGGETSVLK</sequence>
<keyword evidence="9" id="KW-1185">Reference proteome</keyword>
<dbReference type="PROSITE" id="PS51212">
    <property type="entry name" value="WSC"/>
    <property type="match status" value="1"/>
</dbReference>
<keyword evidence="3" id="KW-0812">Transmembrane</keyword>
<dbReference type="InterPro" id="IPR016186">
    <property type="entry name" value="C-type_lectin-like/link_sf"/>
</dbReference>
<evidence type="ECO:0000256" key="3">
    <source>
        <dbReference type="SAM" id="Phobius"/>
    </source>
</evidence>
<feature type="domain" description="C-type lectin" evidence="6">
    <location>
        <begin position="1597"/>
        <end position="1717"/>
    </location>
</feature>
<feature type="domain" description="C-type lectin" evidence="6">
    <location>
        <begin position="168"/>
        <end position="284"/>
    </location>
</feature>
<accession>A0AAN8J815</accession>
<evidence type="ECO:0008006" key="10">
    <source>
        <dbReference type="Google" id="ProtNLM"/>
    </source>
</evidence>
<dbReference type="PROSITE" id="PS00615">
    <property type="entry name" value="C_TYPE_LECTIN_1"/>
    <property type="match status" value="5"/>
</dbReference>
<evidence type="ECO:0000256" key="4">
    <source>
        <dbReference type="SAM" id="SignalP"/>
    </source>
</evidence>
<dbReference type="Proteomes" id="UP001347796">
    <property type="component" value="Unassembled WGS sequence"/>
</dbReference>
<feature type="domain" description="C-type lectin" evidence="6">
    <location>
        <begin position="1755"/>
        <end position="1876"/>
    </location>
</feature>
<name>A0AAN8J815_PATCE</name>
<evidence type="ECO:0000313" key="8">
    <source>
        <dbReference type="EMBL" id="KAK6172367.1"/>
    </source>
</evidence>
<dbReference type="InterPro" id="IPR018378">
    <property type="entry name" value="C-type_lectin_CS"/>
</dbReference>
<dbReference type="SMART" id="SM00034">
    <property type="entry name" value="CLECT"/>
    <property type="match status" value="12"/>
</dbReference>